<gene>
    <name evidence="3" type="primary">LOC106758471</name>
</gene>
<sequence>MEAYLDANDVWEAVEQDYKVAPLPDNPTIAQMKNHKESRLRKSKAKSILFTTVSPVIFNKIMTLKMAHEIWKFLKEEYEGNERVKGMQALNLVRELEMQRMKDSETIKDYADKLLSIANKICLLGTEIPDSRIVQKILATILEIYEATLISLENSKDLSTIILAELLAALQAPEQRRLMRENGHIEGALDMWRKYASHQKNKRMYKQEEELFVVSCFATARSTESWLIDSGWMNHMTYDKKLFKDLDATYNTNVRIGNGAKIVVKGKGTITIKGCTSLKLITDILYVLEIDQNLLSVGQLLEKDYKVLFGDKSCMIKFSDNKELFRVQMKGKSFALNLIDEERFALHKIEDKMQVHGMPELEDK</sequence>
<evidence type="ECO:0000313" key="3">
    <source>
        <dbReference type="RefSeq" id="XP_014496876.1"/>
    </source>
</evidence>
<reference evidence="3" key="2">
    <citation type="submission" date="2025-08" db="UniProtKB">
        <authorList>
            <consortium name="RefSeq"/>
        </authorList>
    </citation>
    <scope>IDENTIFICATION</scope>
    <source>
        <tissue evidence="3">Leaf</tissue>
    </source>
</reference>
<organism evidence="2 3">
    <name type="scientific">Vigna radiata var. radiata</name>
    <name type="common">Mung bean</name>
    <name type="synonym">Phaseolus aureus</name>
    <dbReference type="NCBI Taxonomy" id="3916"/>
    <lineage>
        <taxon>Eukaryota</taxon>
        <taxon>Viridiplantae</taxon>
        <taxon>Streptophyta</taxon>
        <taxon>Embryophyta</taxon>
        <taxon>Tracheophyta</taxon>
        <taxon>Spermatophyta</taxon>
        <taxon>Magnoliopsida</taxon>
        <taxon>eudicotyledons</taxon>
        <taxon>Gunneridae</taxon>
        <taxon>Pentapetalae</taxon>
        <taxon>rosids</taxon>
        <taxon>fabids</taxon>
        <taxon>Fabales</taxon>
        <taxon>Fabaceae</taxon>
        <taxon>Papilionoideae</taxon>
        <taxon>50 kb inversion clade</taxon>
        <taxon>NPAAA clade</taxon>
        <taxon>indigoferoid/millettioid clade</taxon>
        <taxon>Phaseoleae</taxon>
        <taxon>Vigna</taxon>
    </lineage>
</organism>
<evidence type="ECO:0000313" key="2">
    <source>
        <dbReference type="Proteomes" id="UP000087766"/>
    </source>
</evidence>
<dbReference type="GeneID" id="106758471"/>
<reference evidence="2" key="1">
    <citation type="journal article" date="2014" name="Nat. Commun.">
        <title>Genome sequence of mungbean and insights into evolution within Vigna species.</title>
        <authorList>
            <person name="Kang Y.J."/>
            <person name="Kim S.K."/>
            <person name="Kim M.Y."/>
            <person name="Lestari P."/>
            <person name="Kim K.H."/>
            <person name="Ha B.K."/>
            <person name="Jun T.H."/>
            <person name="Hwang W.J."/>
            <person name="Lee T."/>
            <person name="Lee J."/>
            <person name="Shim S."/>
            <person name="Yoon M.Y."/>
            <person name="Jang Y.E."/>
            <person name="Han K.S."/>
            <person name="Taeprayoon P."/>
            <person name="Yoon N."/>
            <person name="Somta P."/>
            <person name="Tanya P."/>
            <person name="Kim K.S."/>
            <person name="Gwag J.G."/>
            <person name="Moon J.K."/>
            <person name="Lee Y.H."/>
            <person name="Park B.S."/>
            <person name="Bombarely A."/>
            <person name="Doyle J.J."/>
            <person name="Jackson S.A."/>
            <person name="Schafleitner R."/>
            <person name="Srinives P."/>
            <person name="Varshney R.K."/>
            <person name="Lee S.H."/>
        </authorList>
    </citation>
    <scope>NUCLEOTIDE SEQUENCE [LARGE SCALE GENOMIC DNA]</scope>
    <source>
        <strain evidence="2">cv. VC1973A</strain>
    </source>
</reference>
<dbReference type="Pfam" id="PF14223">
    <property type="entry name" value="Retrotran_gag_2"/>
    <property type="match status" value="1"/>
</dbReference>
<dbReference type="Proteomes" id="UP000087766">
    <property type="component" value="Chromosome 4"/>
</dbReference>
<feature type="domain" description="Retrovirus-related Pol polyprotein from transposon TNT 1-94-like beta-barrel" evidence="1">
    <location>
        <begin position="226"/>
        <end position="305"/>
    </location>
</feature>
<proteinExistence type="predicted"/>
<dbReference type="AlphaFoldDB" id="A0A1S3TSV2"/>
<accession>A0A1S3TSV2</accession>
<dbReference type="STRING" id="3916.A0A1S3TSV2"/>
<dbReference type="RefSeq" id="XP_014496876.1">
    <property type="nucleotide sequence ID" value="XM_014641390.1"/>
</dbReference>
<dbReference type="PANTHER" id="PTHR35317:SF11">
    <property type="entry name" value="CCHC-TYPE DOMAIN-CONTAINING PROTEIN"/>
    <property type="match status" value="1"/>
</dbReference>
<dbReference type="KEGG" id="vra:106758471"/>
<keyword evidence="2" id="KW-1185">Reference proteome</keyword>
<dbReference type="InterPro" id="IPR054722">
    <property type="entry name" value="PolX-like_BBD"/>
</dbReference>
<dbReference type="Pfam" id="PF22936">
    <property type="entry name" value="Pol_BBD"/>
    <property type="match status" value="1"/>
</dbReference>
<protein>
    <submittedName>
        <fullName evidence="3">Uncharacterized protein LOC106758471</fullName>
    </submittedName>
</protein>
<evidence type="ECO:0000259" key="1">
    <source>
        <dbReference type="Pfam" id="PF22936"/>
    </source>
</evidence>
<dbReference type="OrthoDB" id="1711498at2759"/>
<name>A0A1S3TSV2_VIGRR</name>
<dbReference type="PANTHER" id="PTHR35317">
    <property type="entry name" value="OS04G0629600 PROTEIN"/>
    <property type="match status" value="1"/>
</dbReference>